<dbReference type="OrthoDB" id="10061751at2759"/>
<evidence type="ECO:0000256" key="3">
    <source>
        <dbReference type="ARBA" id="ARBA00023134"/>
    </source>
</evidence>
<gene>
    <name evidence="6" type="ORF">DPMN_145145</name>
</gene>
<dbReference type="PROSITE" id="PS51720">
    <property type="entry name" value="G_AIG1"/>
    <property type="match status" value="1"/>
</dbReference>
<keyword evidence="4" id="KW-0472">Membrane</keyword>
<protein>
    <recommendedName>
        <fullName evidence="5">AIG1-type G domain-containing protein</fullName>
    </recommendedName>
</protein>
<dbReference type="InterPro" id="IPR006703">
    <property type="entry name" value="G_AIG1"/>
</dbReference>
<keyword evidence="4" id="KW-1133">Transmembrane helix</keyword>
<dbReference type="GO" id="GO:0005525">
    <property type="term" value="F:GTP binding"/>
    <property type="evidence" value="ECO:0007669"/>
    <property type="project" value="UniProtKB-KW"/>
</dbReference>
<dbReference type="InterPro" id="IPR027417">
    <property type="entry name" value="P-loop_NTPase"/>
</dbReference>
<reference evidence="6" key="1">
    <citation type="journal article" date="2019" name="bioRxiv">
        <title>The Genome of the Zebra Mussel, Dreissena polymorpha: A Resource for Invasive Species Research.</title>
        <authorList>
            <person name="McCartney M.A."/>
            <person name="Auch B."/>
            <person name="Kono T."/>
            <person name="Mallez S."/>
            <person name="Zhang Y."/>
            <person name="Obille A."/>
            <person name="Becker A."/>
            <person name="Abrahante J.E."/>
            <person name="Garbe J."/>
            <person name="Badalamenti J.P."/>
            <person name="Herman A."/>
            <person name="Mangelson H."/>
            <person name="Liachko I."/>
            <person name="Sullivan S."/>
            <person name="Sone E.D."/>
            <person name="Koren S."/>
            <person name="Silverstein K.A.T."/>
            <person name="Beckman K.B."/>
            <person name="Gohl D.M."/>
        </authorList>
    </citation>
    <scope>NUCLEOTIDE SEQUENCE</scope>
    <source>
        <strain evidence="6">Duluth1</strain>
        <tissue evidence="6">Whole animal</tissue>
    </source>
</reference>
<dbReference type="Pfam" id="PF04548">
    <property type="entry name" value="AIG1"/>
    <property type="match status" value="1"/>
</dbReference>
<keyword evidence="3" id="KW-0342">GTP-binding</keyword>
<comment type="similarity">
    <text evidence="1">Belongs to the TRAFAC class TrmE-Era-EngA-EngB-Septin-like GTPase superfamily. AIG1/Toc34/Toc159-like paraseptin GTPase family. IAN subfamily.</text>
</comment>
<feature type="transmembrane region" description="Helical" evidence="4">
    <location>
        <begin position="288"/>
        <end position="308"/>
    </location>
</feature>
<feature type="domain" description="AIG1-type G" evidence="5">
    <location>
        <begin position="5"/>
        <end position="204"/>
    </location>
</feature>
<evidence type="ECO:0000256" key="2">
    <source>
        <dbReference type="ARBA" id="ARBA00022741"/>
    </source>
</evidence>
<feature type="transmembrane region" description="Helical" evidence="4">
    <location>
        <begin position="240"/>
        <end position="268"/>
    </location>
</feature>
<dbReference type="InterPro" id="IPR045058">
    <property type="entry name" value="GIMA/IAN/Toc"/>
</dbReference>
<dbReference type="Gene3D" id="3.40.50.300">
    <property type="entry name" value="P-loop containing nucleotide triphosphate hydrolases"/>
    <property type="match status" value="1"/>
</dbReference>
<evidence type="ECO:0000259" key="5">
    <source>
        <dbReference type="PROSITE" id="PS51720"/>
    </source>
</evidence>
<accession>A0A9D4F5E4</accession>
<evidence type="ECO:0000313" key="7">
    <source>
        <dbReference type="Proteomes" id="UP000828390"/>
    </source>
</evidence>
<dbReference type="AlphaFoldDB" id="A0A9D4F5E4"/>
<dbReference type="PANTHER" id="PTHR10903">
    <property type="entry name" value="GTPASE, IMAP FAMILY MEMBER-RELATED"/>
    <property type="match status" value="1"/>
</dbReference>
<dbReference type="EMBL" id="JAIWYP010000007">
    <property type="protein sequence ID" value="KAH3791656.1"/>
    <property type="molecule type" value="Genomic_DNA"/>
</dbReference>
<sequence length="315" mass="34415">MSDSTQERRIVLLGKTGNGKSATGNTLLGRDDFKSTLSANGVTSDLCRSICWKNVSKYKFEYDIVDTPGLFDCGVIAETALKIIQVAALEPHVFVLVIKADRFTDEEKFMADMLRIIFGENVFDHTIIVVTNGGRFDDDRHFQQFWNESGYLKKLVELCGGRIIRIENTTKQFDFEKFSLFMEQMTEEGKTVYKHKNRDIHEAVLQDMLHNQQEDTDIASQIRDMSAELGRRLPYWNVPLIAGTAGGVLLLGTVGGIAVAAAGGGVLAGVAASAGHMAVAGGVAMAHGVAHVGTGLLALGGTITPFVLRKFWQSQ</sequence>
<proteinExistence type="inferred from homology"/>
<reference evidence="6" key="2">
    <citation type="submission" date="2020-11" db="EMBL/GenBank/DDBJ databases">
        <authorList>
            <person name="McCartney M.A."/>
            <person name="Auch B."/>
            <person name="Kono T."/>
            <person name="Mallez S."/>
            <person name="Becker A."/>
            <person name="Gohl D.M."/>
            <person name="Silverstein K.A.T."/>
            <person name="Koren S."/>
            <person name="Bechman K.B."/>
            <person name="Herman A."/>
            <person name="Abrahante J.E."/>
            <person name="Garbe J."/>
        </authorList>
    </citation>
    <scope>NUCLEOTIDE SEQUENCE</scope>
    <source>
        <strain evidence="6">Duluth1</strain>
        <tissue evidence="6">Whole animal</tissue>
    </source>
</reference>
<keyword evidence="2" id="KW-0547">Nucleotide-binding</keyword>
<evidence type="ECO:0000313" key="6">
    <source>
        <dbReference type="EMBL" id="KAH3791656.1"/>
    </source>
</evidence>
<evidence type="ECO:0000256" key="1">
    <source>
        <dbReference type="ARBA" id="ARBA00008535"/>
    </source>
</evidence>
<dbReference type="Proteomes" id="UP000828390">
    <property type="component" value="Unassembled WGS sequence"/>
</dbReference>
<dbReference type="SUPFAM" id="SSF52540">
    <property type="entry name" value="P-loop containing nucleoside triphosphate hydrolases"/>
    <property type="match status" value="1"/>
</dbReference>
<keyword evidence="4" id="KW-0812">Transmembrane</keyword>
<dbReference type="PANTHER" id="PTHR10903:SF188">
    <property type="entry name" value="GTPASE IMAP FAMILY MEMBER 2-LIKE-RELATED"/>
    <property type="match status" value="1"/>
</dbReference>
<comment type="caution">
    <text evidence="6">The sequence shown here is derived from an EMBL/GenBank/DDBJ whole genome shotgun (WGS) entry which is preliminary data.</text>
</comment>
<evidence type="ECO:0000256" key="4">
    <source>
        <dbReference type="SAM" id="Phobius"/>
    </source>
</evidence>
<keyword evidence="7" id="KW-1185">Reference proteome</keyword>
<organism evidence="6 7">
    <name type="scientific">Dreissena polymorpha</name>
    <name type="common">Zebra mussel</name>
    <name type="synonym">Mytilus polymorpha</name>
    <dbReference type="NCBI Taxonomy" id="45954"/>
    <lineage>
        <taxon>Eukaryota</taxon>
        <taxon>Metazoa</taxon>
        <taxon>Spiralia</taxon>
        <taxon>Lophotrochozoa</taxon>
        <taxon>Mollusca</taxon>
        <taxon>Bivalvia</taxon>
        <taxon>Autobranchia</taxon>
        <taxon>Heteroconchia</taxon>
        <taxon>Euheterodonta</taxon>
        <taxon>Imparidentia</taxon>
        <taxon>Neoheterodontei</taxon>
        <taxon>Myida</taxon>
        <taxon>Dreissenoidea</taxon>
        <taxon>Dreissenidae</taxon>
        <taxon>Dreissena</taxon>
    </lineage>
</organism>
<name>A0A9D4F5E4_DREPO</name>